<feature type="domain" description="NEL" evidence="15">
    <location>
        <begin position="1221"/>
        <end position="1507"/>
    </location>
</feature>
<dbReference type="GO" id="GO:0016567">
    <property type="term" value="P:protein ubiquitination"/>
    <property type="evidence" value="ECO:0007669"/>
    <property type="project" value="InterPro"/>
</dbReference>
<keyword evidence="8 14" id="KW-0808">Transferase</keyword>
<evidence type="ECO:0000256" key="2">
    <source>
        <dbReference type="ARBA" id="ARBA00004192"/>
    </source>
</evidence>
<evidence type="ECO:0000256" key="9">
    <source>
        <dbReference type="ARBA" id="ARBA00022737"/>
    </source>
</evidence>
<dbReference type="OrthoDB" id="1467561at2"/>
<keyword evidence="11 14" id="KW-0832">Ubl conjugation</keyword>
<evidence type="ECO:0000256" key="12">
    <source>
        <dbReference type="ARBA" id="ARBA00023026"/>
    </source>
</evidence>
<evidence type="ECO:0000256" key="3">
    <source>
        <dbReference type="ARBA" id="ARBA00004613"/>
    </source>
</evidence>
<gene>
    <name evidence="16" type="ORF">FEM01_13920</name>
</gene>
<evidence type="ECO:0000256" key="14">
    <source>
        <dbReference type="PROSITE-ProRule" id="PRU01398"/>
    </source>
</evidence>
<reference evidence="16 17" key="1">
    <citation type="submission" date="2019-05" db="EMBL/GenBank/DDBJ databases">
        <title>Pseudomonas sp. SC006 isolated from lettuce that can produce HBGAs.</title>
        <authorList>
            <person name="Wang D."/>
            <person name="Liao N."/>
            <person name="Liu D."/>
            <person name="Zhang Z."/>
            <person name="Zou S."/>
        </authorList>
    </citation>
    <scope>NUCLEOTIDE SEQUENCE [LARGE SCALE GENOMIC DNA]</scope>
    <source>
        <strain evidence="16 17">SC006</strain>
    </source>
</reference>
<evidence type="ECO:0000256" key="13">
    <source>
        <dbReference type="ARBA" id="ARBA00023200"/>
    </source>
</evidence>
<evidence type="ECO:0000256" key="4">
    <source>
        <dbReference type="ARBA" id="ARBA00009868"/>
    </source>
</evidence>
<dbReference type="InterPro" id="IPR001611">
    <property type="entry name" value="Leu-rich_rpt"/>
</dbReference>
<dbReference type="SMART" id="SM00369">
    <property type="entry name" value="LRR_TYP"/>
    <property type="match status" value="5"/>
</dbReference>
<dbReference type="InterPro" id="IPR032675">
    <property type="entry name" value="LRR_dom_sf"/>
</dbReference>
<dbReference type="InterPro" id="IPR003591">
    <property type="entry name" value="Leu-rich_rpt_typical-subtyp"/>
</dbReference>
<keyword evidence="7" id="KW-0433">Leucine-rich repeat</keyword>
<dbReference type="InterPro" id="IPR029487">
    <property type="entry name" value="NEL_dom"/>
</dbReference>
<dbReference type="EC" id="2.3.2.27" evidence="5"/>
<evidence type="ECO:0000313" key="17">
    <source>
        <dbReference type="Proteomes" id="UP000309819"/>
    </source>
</evidence>
<dbReference type="Gene3D" id="1.20.58.360">
    <property type="entry name" value="Shigella T3SS effector IpaH defines"/>
    <property type="match status" value="1"/>
</dbReference>
<evidence type="ECO:0000256" key="8">
    <source>
        <dbReference type="ARBA" id="ARBA00022679"/>
    </source>
</evidence>
<keyword evidence="12" id="KW-0843">Virulence</keyword>
<dbReference type="Pfam" id="PF20178">
    <property type="entry name" value="ToxA_N"/>
    <property type="match status" value="1"/>
</dbReference>
<keyword evidence="10 14" id="KW-0833">Ubl conjugation pathway</keyword>
<comment type="similarity">
    <text evidence="4 14">Belongs to the LRR-containing bacterial E3 ligase family.</text>
</comment>
<dbReference type="RefSeq" id="WP_138220073.1">
    <property type="nucleotide sequence ID" value="NZ_VAUO01000006.1"/>
</dbReference>
<dbReference type="Gene3D" id="3.80.10.10">
    <property type="entry name" value="Ribonuclease Inhibitor"/>
    <property type="match status" value="1"/>
</dbReference>
<evidence type="ECO:0000256" key="10">
    <source>
        <dbReference type="ARBA" id="ARBA00022786"/>
    </source>
</evidence>
<evidence type="ECO:0000256" key="6">
    <source>
        <dbReference type="ARBA" id="ARBA00022525"/>
    </source>
</evidence>
<organism evidence="16 17">
    <name type="scientific">Pseudomonas mosselii</name>
    <dbReference type="NCBI Taxonomy" id="78327"/>
    <lineage>
        <taxon>Bacteria</taxon>
        <taxon>Pseudomonadati</taxon>
        <taxon>Pseudomonadota</taxon>
        <taxon>Gammaproteobacteria</taxon>
        <taxon>Pseudomonadales</taxon>
        <taxon>Pseudomonadaceae</taxon>
        <taxon>Pseudomonas</taxon>
    </lineage>
</organism>
<comment type="catalytic activity">
    <reaction evidence="1">
        <text>S-ubiquitinyl-[E2 ubiquitin-conjugating enzyme]-L-cysteine + [acceptor protein]-L-lysine = [E2 ubiquitin-conjugating enzyme]-L-cysteine + N(6)-ubiquitinyl-[acceptor protein]-L-lysine.</text>
        <dbReference type="EC" id="2.3.2.27"/>
    </reaction>
</comment>
<dbReference type="Pfam" id="PF13855">
    <property type="entry name" value="LRR_8"/>
    <property type="match status" value="1"/>
</dbReference>
<dbReference type="PANTHER" id="PTHR47114">
    <property type="match status" value="1"/>
</dbReference>
<dbReference type="InterPro" id="IPR046673">
    <property type="entry name" value="ToxA_N"/>
</dbReference>
<dbReference type="PROSITE" id="PS52053">
    <property type="entry name" value="NEL"/>
    <property type="match status" value="1"/>
</dbReference>
<protein>
    <recommendedName>
        <fullName evidence="5">RING-type E3 ubiquitin transferase</fullName>
        <ecNumber evidence="5">2.3.2.27</ecNumber>
    </recommendedName>
</protein>
<keyword evidence="6 14" id="KW-0964">Secreted</keyword>
<dbReference type="InterPro" id="IPR051071">
    <property type="entry name" value="LRR-bact_E3_ubiq_ligases"/>
</dbReference>
<dbReference type="GO" id="GO:0030430">
    <property type="term" value="C:host cell cytoplasm"/>
    <property type="evidence" value="ECO:0007669"/>
    <property type="project" value="UniProtKB-SubCell"/>
</dbReference>
<keyword evidence="13 14" id="KW-1035">Host cytoplasm</keyword>
<comment type="PTM">
    <text evidence="14">Ubiquitinated in the presence of host E1 ubiquitin-activating enzyme, E2 ubiquitin-conjugating enzyme and ubiquitin.</text>
</comment>
<evidence type="ECO:0000256" key="5">
    <source>
        <dbReference type="ARBA" id="ARBA00012483"/>
    </source>
</evidence>
<evidence type="ECO:0000256" key="1">
    <source>
        <dbReference type="ARBA" id="ARBA00000900"/>
    </source>
</evidence>
<proteinExistence type="inferred from homology"/>
<keyword evidence="17" id="KW-1185">Reference proteome</keyword>
<evidence type="ECO:0000313" key="16">
    <source>
        <dbReference type="EMBL" id="TLP59002.1"/>
    </source>
</evidence>
<feature type="active site" description="Glycyl thioester intermediate" evidence="14">
    <location>
        <position position="1308"/>
    </location>
</feature>
<dbReference type="GO" id="GO:0005576">
    <property type="term" value="C:extracellular region"/>
    <property type="evidence" value="ECO:0007669"/>
    <property type="project" value="UniProtKB-SubCell"/>
</dbReference>
<dbReference type="GO" id="GO:0061630">
    <property type="term" value="F:ubiquitin protein ligase activity"/>
    <property type="evidence" value="ECO:0007669"/>
    <property type="project" value="UniProtKB-EC"/>
</dbReference>
<name>A0A5R8YZN3_9PSED</name>
<comment type="subcellular location">
    <subcellularLocation>
        <location evidence="2">Host cytoplasm</location>
    </subcellularLocation>
    <subcellularLocation>
        <location evidence="3">Secreted</location>
    </subcellularLocation>
</comment>
<accession>A0A5R8YZN3</accession>
<dbReference type="Pfam" id="PF14496">
    <property type="entry name" value="NEL"/>
    <property type="match status" value="1"/>
</dbReference>
<evidence type="ECO:0000259" key="15">
    <source>
        <dbReference type="PROSITE" id="PS52053"/>
    </source>
</evidence>
<comment type="caution">
    <text evidence="16">The sequence shown here is derived from an EMBL/GenBank/DDBJ whole genome shotgun (WGS) entry which is preliminary data.</text>
</comment>
<dbReference type="Proteomes" id="UP000309819">
    <property type="component" value="Unassembled WGS sequence"/>
</dbReference>
<keyword evidence="9" id="KW-0677">Repeat</keyword>
<evidence type="ECO:0000256" key="7">
    <source>
        <dbReference type="ARBA" id="ARBA00022614"/>
    </source>
</evidence>
<dbReference type="PANTHER" id="PTHR47114:SF2">
    <property type="entry name" value="OLIGODENDROCYTE-MYELIN GLYCOPROTEIN"/>
    <property type="match status" value="1"/>
</dbReference>
<evidence type="ECO:0000256" key="11">
    <source>
        <dbReference type="ARBA" id="ARBA00022843"/>
    </source>
</evidence>
<sequence>MPSEVVPSSVPAKIERATDAFIGARLAQWLVQASPGQINTLRDRFKAHRDSEQRLREATVDLLSVQHFAEQQFDALLTERLAPGVNVKHLEWLEITPEFGRYLGSGWPYVVPRYTRKPGLLTLMQNFHEGASFYEGSGLVMPGTNRVVSGDTTTLVRACRERDIGALYQGLLTRTFTPATEALLSDNKRAGLRLAVEVATLQGLLDAHEQLALRAVANGSDDLLTTYLQASPALLTILGQTVADAVVLRLRDNQGQGAGVILYLPSDPQRALRKFSSWEVMASELLDDLKRPEYRSYFSQLIGLGERPAWLGTLALRLKDSSPDLQLQAHEVASDIFTRLVAVQVSHAKENARLLLVPTADADRAAARARLEAWKSVGMSLANLAGLFIPVVGELLLGQFVVQTLSQVYEGAVDWHRGHQHEALEHMLGVAESLAVAAAVAGGASIVAKGFARSAFVDALEPVQTAASQQRLWAPDLRQYASEPEDATLQADGLYGQGPRRWIKVGGHFHEVHRPDPLGPWRLRHPRGDDAFGPVLCSNGERGWWLRGERPLEWNDSARLLDTLWPHQPALQAARAEQIMQVAGIDQDELRGLLVEQRPVPVNLRYTVRRFAADQRIDAFFAGLHDTALITDDLERTTTASGDRQILDWCLARPAVQGLRGPALQQALIDDEPMFRGELLEHLTSVASSDEPLFVLLKRDFQGLPDDYVLNVVERADAVQLAVARVEARVPLPLAQQARTLLQMARLNRALEGLYLSSSNSDETGELVLSLLGRVPNWPSAVSIELRQGSDSGRLITRTDPQGDPRTLTTLVLKHGRYWLYDNRGVELEVLVEEPAGLFEAIVALLSPQQLQRMGISTEGAAAQLRLKVLEQVPAQRTRLLQVMGWRAQQPWFNPGQRLPDGRVGYLLSGRGQGPANARETLRTRVRSLYPGFSDTQVEGYLNLLLRRPGEAFDILLEQEENYVRLDRSLNRWEQAHTQPATRSACAQVAARLRQAWRLQGERVVNAQGAIEGMRLDLSGLPVQDLPAVPHDTDFGHVTVLVMANMRLEQVPADFLRAFSGLRRLNLVSNRLTQVPEGIAYLTELRTVRLSHNQIRMSHDGFARLTGLPRLVDLDLSYNPLGRLQLRFNHLPLLASLNLRYCRLSEWPGGLELLGNLQSCDLRDNQLTDIPQDILRMPLYYRQALLVQRNPIPAQAFVNLHMLEVHSMQHEGVGEGSLGGDYADARRVWLDRMPDTQQDVLAQRWDTLVALPHSSAVFDVLRELPRTADFRSGQAYMTDHVWTLLHTLESDSELRDQVFTVASQPLTCEDSVIDRFAALQVQVRVAVAEREGSLHERRAQFLELGRGLFRLERLEQYAREDIRARALQERGVDEIEVSLFYRVHLADQLELPFQPRSMRFGDVARVSSAQLQDARRAVLAAQTPQALAESLAARLFWQRYLRERHAALFGEVELSFDQRGTAIDEQEETLTSEQYVQRWDALRVERQAAMNALSVRLTLEVLAEEQG</sequence>
<dbReference type="EMBL" id="VAUO01000006">
    <property type="protein sequence ID" value="TLP59002.1"/>
    <property type="molecule type" value="Genomic_DNA"/>
</dbReference>
<dbReference type="SUPFAM" id="SSF52058">
    <property type="entry name" value="L domain-like"/>
    <property type="match status" value="1"/>
</dbReference>